<dbReference type="InterPro" id="IPR051906">
    <property type="entry name" value="TolC-like"/>
</dbReference>
<dbReference type="GO" id="GO:0015562">
    <property type="term" value="F:efflux transmembrane transporter activity"/>
    <property type="evidence" value="ECO:0007669"/>
    <property type="project" value="InterPro"/>
</dbReference>
<evidence type="ECO:0000256" key="3">
    <source>
        <dbReference type="ARBA" id="ARBA00022448"/>
    </source>
</evidence>
<dbReference type="PANTHER" id="PTHR30026">
    <property type="entry name" value="OUTER MEMBRANE PROTEIN TOLC"/>
    <property type="match status" value="1"/>
</dbReference>
<dbReference type="Gene3D" id="1.20.1600.10">
    <property type="entry name" value="Outer membrane efflux proteins (OEP)"/>
    <property type="match status" value="1"/>
</dbReference>
<dbReference type="GeneID" id="86942855"/>
<accession>A0A2H1YID3</accession>
<protein>
    <submittedName>
        <fullName evidence="9">Transporter</fullName>
    </submittedName>
</protein>
<keyword evidence="4" id="KW-1134">Transmembrane beta strand</keyword>
<feature type="chain" id="PRO_5013971034" evidence="8">
    <location>
        <begin position="20"/>
        <end position="446"/>
    </location>
</feature>
<proteinExistence type="inferred from homology"/>
<dbReference type="SUPFAM" id="SSF56954">
    <property type="entry name" value="Outer membrane efflux proteins (OEP)"/>
    <property type="match status" value="1"/>
</dbReference>
<evidence type="ECO:0000256" key="1">
    <source>
        <dbReference type="ARBA" id="ARBA00004442"/>
    </source>
</evidence>
<evidence type="ECO:0000256" key="6">
    <source>
        <dbReference type="ARBA" id="ARBA00023136"/>
    </source>
</evidence>
<dbReference type="GO" id="GO:1990281">
    <property type="term" value="C:efflux pump complex"/>
    <property type="evidence" value="ECO:0007669"/>
    <property type="project" value="TreeGrafter"/>
</dbReference>
<keyword evidence="8" id="KW-0732">Signal</keyword>
<reference evidence="10" key="1">
    <citation type="submission" date="2017-11" db="EMBL/GenBank/DDBJ databases">
        <authorList>
            <person name="Duchaud E."/>
        </authorList>
    </citation>
    <scope>NUCLEOTIDE SEQUENCE [LARGE SCALE GENOMIC DNA]</scope>
    <source>
        <strain evidence="10">Tenacibaculum sp. TNO020</strain>
    </source>
</reference>
<dbReference type="InterPro" id="IPR003423">
    <property type="entry name" value="OMP_efflux"/>
</dbReference>
<comment type="similarity">
    <text evidence="2">Belongs to the outer membrane factor (OMF) (TC 1.B.17) family.</text>
</comment>
<evidence type="ECO:0000313" key="9">
    <source>
        <dbReference type="EMBL" id="SOS75141.1"/>
    </source>
</evidence>
<gene>
    <name evidence="9" type="ORF">TNO020_430147</name>
</gene>
<dbReference type="PANTHER" id="PTHR30026:SF20">
    <property type="entry name" value="OUTER MEMBRANE PROTEIN TOLC"/>
    <property type="match status" value="1"/>
</dbReference>
<evidence type="ECO:0000313" key="10">
    <source>
        <dbReference type="Proteomes" id="UP000234211"/>
    </source>
</evidence>
<keyword evidence="6" id="KW-0472">Membrane</keyword>
<keyword evidence="7" id="KW-0998">Cell outer membrane</keyword>
<sequence>MKKYLSSVFIIFCSGFLFAQEQLNLSMQEAIEYAIKNNYQNKIAVNNIKAAKQRKWETTTIGLPQIDGNVDYQNWLKQQVSLLPAEITGGEKGGFIPVKFGTKQTVNANVTVSQLIFDGSYIVGLQSAKTYLKISEQAKEKTELTTREAVINSYGNILVVEKMLGILERNKKVVQQNLYETQKIYDNGLTELEDVEQLQITLGTIENNYRNTKRMKSIAYQMLNISLGNTVNHPIKITDSLDNLVVANTDLNLLTKIFNVDKHIDFKMAENEKVSKELLMKLEQSKALPTLSAFVNYGANANADDFNFTNTSQKWFDYSMLGVKLKVPIFSSFGRHAKTARAKIELESAQIKTNQIKEQLKLQAKTAKSNYQLSIESFQTATKNLALAQRIEKKQQIKFFEGISSSFELSQAQNQLYTQQNNYVQSMLKVITQKAQLENALNIPVK</sequence>
<dbReference type="EMBL" id="OENF01000038">
    <property type="protein sequence ID" value="SOS75141.1"/>
    <property type="molecule type" value="Genomic_DNA"/>
</dbReference>
<comment type="subcellular location">
    <subcellularLocation>
        <location evidence="1">Cell outer membrane</location>
    </subcellularLocation>
</comment>
<evidence type="ECO:0000256" key="7">
    <source>
        <dbReference type="ARBA" id="ARBA00023237"/>
    </source>
</evidence>
<evidence type="ECO:0000256" key="4">
    <source>
        <dbReference type="ARBA" id="ARBA00022452"/>
    </source>
</evidence>
<dbReference type="GO" id="GO:0015288">
    <property type="term" value="F:porin activity"/>
    <property type="evidence" value="ECO:0007669"/>
    <property type="project" value="TreeGrafter"/>
</dbReference>
<feature type="signal peptide" evidence="8">
    <location>
        <begin position="1"/>
        <end position="19"/>
    </location>
</feature>
<dbReference type="OrthoDB" id="367883at2"/>
<dbReference type="GO" id="GO:0009279">
    <property type="term" value="C:cell outer membrane"/>
    <property type="evidence" value="ECO:0007669"/>
    <property type="project" value="UniProtKB-SubCell"/>
</dbReference>
<keyword evidence="10" id="KW-1185">Reference proteome</keyword>
<dbReference type="Pfam" id="PF02321">
    <property type="entry name" value="OEP"/>
    <property type="match status" value="2"/>
</dbReference>
<dbReference type="RefSeq" id="WP_101917777.1">
    <property type="nucleotide sequence ID" value="NZ_JAFMUR010000004.1"/>
</dbReference>
<organism evidence="9 10">
    <name type="scientific">Tenacibaculum piscium</name>
    <dbReference type="NCBI Taxonomy" id="1458515"/>
    <lineage>
        <taxon>Bacteria</taxon>
        <taxon>Pseudomonadati</taxon>
        <taxon>Bacteroidota</taxon>
        <taxon>Flavobacteriia</taxon>
        <taxon>Flavobacteriales</taxon>
        <taxon>Flavobacteriaceae</taxon>
        <taxon>Tenacibaculum</taxon>
    </lineage>
</organism>
<name>A0A2H1YID3_9FLAO</name>
<evidence type="ECO:0000256" key="5">
    <source>
        <dbReference type="ARBA" id="ARBA00022692"/>
    </source>
</evidence>
<evidence type="ECO:0000256" key="2">
    <source>
        <dbReference type="ARBA" id="ARBA00007613"/>
    </source>
</evidence>
<dbReference type="AlphaFoldDB" id="A0A2H1YID3"/>
<keyword evidence="5" id="KW-0812">Transmembrane</keyword>
<evidence type="ECO:0000256" key="8">
    <source>
        <dbReference type="SAM" id="SignalP"/>
    </source>
</evidence>
<dbReference type="Proteomes" id="UP000234211">
    <property type="component" value="Unassembled WGS sequence"/>
</dbReference>
<keyword evidence="3" id="KW-0813">Transport</keyword>